<proteinExistence type="predicted"/>
<reference evidence="3" key="1">
    <citation type="submission" date="2018-09" db="EMBL/GenBank/DDBJ databases">
        <title>Comparative sequence analysis of Babesia apicoplast genomes of sheep originating from six regions.</title>
        <authorList>
            <person name="Wang X."/>
            <person name="Guan G."/>
        </authorList>
    </citation>
    <scope>NUCLEOTIDE SEQUENCE</scope>
    <source>
        <strain evidence="3">Hebei</strain>
        <strain evidence="2">Ningxian</strain>
    </source>
</reference>
<keyword evidence="1" id="KW-0472">Membrane</keyword>
<name>A0A411ADH1_9APIC</name>
<dbReference type="AlphaFoldDB" id="A0A411ADH1"/>
<keyword evidence="1" id="KW-0812">Transmembrane</keyword>
<feature type="transmembrane region" description="Helical" evidence="1">
    <location>
        <begin position="63"/>
        <end position="82"/>
    </location>
</feature>
<accession>A0A411ADH1</accession>
<organism evidence="3">
    <name type="scientific">Babesia motasi</name>
    <dbReference type="NCBI Taxonomy" id="237580"/>
    <lineage>
        <taxon>Eukaryota</taxon>
        <taxon>Sar</taxon>
        <taxon>Alveolata</taxon>
        <taxon>Apicomplexa</taxon>
        <taxon>Aconoidasida</taxon>
        <taxon>Piroplasmida</taxon>
        <taxon>Babesiidae</taxon>
        <taxon>Babesia</taxon>
    </lineage>
</organism>
<sequence>MVKYNIISVINTLQQSISIVALNIKSILDKILTIIIEILTYIKLHINLYLVKRRVSTTQKIMYKGYGLLYGLIQIGAIYIFSPCMGLSALHSFCTLAILETLAFMGIIKQVKIDRYKWLCNYLTYSK</sequence>
<keyword evidence="1" id="KW-1133">Transmembrane helix</keyword>
<evidence type="ECO:0000313" key="2">
    <source>
        <dbReference type="EMBL" id="QAX27101.1"/>
    </source>
</evidence>
<feature type="transmembrane region" description="Helical" evidence="1">
    <location>
        <begin position="88"/>
        <end position="108"/>
    </location>
</feature>
<protein>
    <submittedName>
        <fullName evidence="3">Uncharacterized protein</fullName>
    </submittedName>
</protein>
<evidence type="ECO:0000256" key="1">
    <source>
        <dbReference type="SAM" id="Phobius"/>
    </source>
</evidence>
<dbReference type="EMBL" id="MH992228">
    <property type="protein sequence ID" value="QAX27101.1"/>
    <property type="molecule type" value="Genomic_DNA"/>
</dbReference>
<dbReference type="EMBL" id="MH992229">
    <property type="protein sequence ID" value="QAX27130.1"/>
    <property type="molecule type" value="Genomic_DNA"/>
</dbReference>
<evidence type="ECO:0000313" key="3">
    <source>
        <dbReference type="EMBL" id="QAX27130.1"/>
    </source>
</evidence>